<dbReference type="Proteomes" id="UP001476247">
    <property type="component" value="Unassembled WGS sequence"/>
</dbReference>
<dbReference type="InterPro" id="IPR029058">
    <property type="entry name" value="AB_hydrolase_fold"/>
</dbReference>
<reference evidence="3 4" key="1">
    <citation type="submission" date="2024-04" db="EMBL/GenBank/DDBJ databases">
        <title>genome sequences of Mucor flavus KT1a and Helicostylum pulchrum KT1b strains isolation_sourced from the surface of a dry-aged beef.</title>
        <authorList>
            <person name="Toyotome T."/>
            <person name="Hosono M."/>
            <person name="Torimaru M."/>
            <person name="Fukuda K."/>
            <person name="Mikami N."/>
        </authorList>
    </citation>
    <scope>NUCLEOTIDE SEQUENCE [LARGE SCALE GENOMIC DNA]</scope>
    <source>
        <strain evidence="3 4">KT1b</strain>
    </source>
</reference>
<evidence type="ECO:0000259" key="2">
    <source>
        <dbReference type="Pfam" id="PF03959"/>
    </source>
</evidence>
<keyword evidence="4" id="KW-1185">Reference proteome</keyword>
<dbReference type="EMBL" id="BAABUJ010000019">
    <property type="protein sequence ID" value="GAA5801572.1"/>
    <property type="molecule type" value="Genomic_DNA"/>
</dbReference>
<evidence type="ECO:0000256" key="1">
    <source>
        <dbReference type="ARBA" id="ARBA00022801"/>
    </source>
</evidence>
<dbReference type="InterPro" id="IPR050593">
    <property type="entry name" value="LovG"/>
</dbReference>
<dbReference type="SUPFAM" id="SSF53474">
    <property type="entry name" value="alpha/beta-Hydrolases"/>
    <property type="match status" value="1"/>
</dbReference>
<evidence type="ECO:0000313" key="4">
    <source>
        <dbReference type="Proteomes" id="UP001476247"/>
    </source>
</evidence>
<dbReference type="PANTHER" id="PTHR48070">
    <property type="entry name" value="ESTERASE OVCA2"/>
    <property type="match status" value="1"/>
</dbReference>
<keyword evidence="1" id="KW-0378">Hydrolase</keyword>
<proteinExistence type="predicted"/>
<name>A0ABP9Y3K1_9FUNG</name>
<sequence>MADLVYATAPHHIAPASFSTTAEREKAEKEPVSEEHAMHGWWFSPSYKPVQADGYLVGYKESVQYVRDIVKQQGPFDGILGFSQGACFAALLTEIMETEQTPFKFSIIVAGFKPTKQTATNMMLTKENKVKTPSLHYIGDLDTIVLPENMSALVEAFEKPKIFRHTGGHYLPSTAASRKALLSFLEQFN</sequence>
<protein>
    <recommendedName>
        <fullName evidence="2">Serine hydrolase domain-containing protein</fullName>
    </recommendedName>
</protein>
<comment type="caution">
    <text evidence="3">The sequence shown here is derived from an EMBL/GenBank/DDBJ whole genome shotgun (WGS) entry which is preliminary data.</text>
</comment>
<feature type="domain" description="Serine hydrolase" evidence="2">
    <location>
        <begin position="2"/>
        <end position="179"/>
    </location>
</feature>
<gene>
    <name evidence="3" type="ORF">HPULCUR_007020</name>
</gene>
<accession>A0ABP9Y3K1</accession>
<organism evidence="3 4">
    <name type="scientific">Helicostylum pulchrum</name>
    <dbReference type="NCBI Taxonomy" id="562976"/>
    <lineage>
        <taxon>Eukaryota</taxon>
        <taxon>Fungi</taxon>
        <taxon>Fungi incertae sedis</taxon>
        <taxon>Mucoromycota</taxon>
        <taxon>Mucoromycotina</taxon>
        <taxon>Mucoromycetes</taxon>
        <taxon>Mucorales</taxon>
        <taxon>Mucorineae</taxon>
        <taxon>Mucoraceae</taxon>
        <taxon>Helicostylum</taxon>
    </lineage>
</organism>
<dbReference type="Pfam" id="PF03959">
    <property type="entry name" value="FSH1"/>
    <property type="match status" value="1"/>
</dbReference>
<dbReference type="PANTHER" id="PTHR48070:SF6">
    <property type="entry name" value="ESTERASE OVCA2"/>
    <property type="match status" value="1"/>
</dbReference>
<dbReference type="Gene3D" id="3.40.50.1820">
    <property type="entry name" value="alpha/beta hydrolase"/>
    <property type="match status" value="1"/>
</dbReference>
<evidence type="ECO:0000313" key="3">
    <source>
        <dbReference type="EMBL" id="GAA5801572.1"/>
    </source>
</evidence>
<dbReference type="InterPro" id="IPR005645">
    <property type="entry name" value="FSH-like_dom"/>
</dbReference>